<reference evidence="1 2" key="1">
    <citation type="journal article" date="2019" name="Nat. Ecol. Evol.">
        <title>Megaphylogeny resolves global patterns of mushroom evolution.</title>
        <authorList>
            <person name="Varga T."/>
            <person name="Krizsan K."/>
            <person name="Foldi C."/>
            <person name="Dima B."/>
            <person name="Sanchez-Garcia M."/>
            <person name="Sanchez-Ramirez S."/>
            <person name="Szollosi G.J."/>
            <person name="Szarkandi J.G."/>
            <person name="Papp V."/>
            <person name="Albert L."/>
            <person name="Andreopoulos W."/>
            <person name="Angelini C."/>
            <person name="Antonin V."/>
            <person name="Barry K.W."/>
            <person name="Bougher N.L."/>
            <person name="Buchanan P."/>
            <person name="Buyck B."/>
            <person name="Bense V."/>
            <person name="Catcheside P."/>
            <person name="Chovatia M."/>
            <person name="Cooper J."/>
            <person name="Damon W."/>
            <person name="Desjardin D."/>
            <person name="Finy P."/>
            <person name="Geml J."/>
            <person name="Haridas S."/>
            <person name="Hughes K."/>
            <person name="Justo A."/>
            <person name="Karasinski D."/>
            <person name="Kautmanova I."/>
            <person name="Kiss B."/>
            <person name="Kocsube S."/>
            <person name="Kotiranta H."/>
            <person name="LaButti K.M."/>
            <person name="Lechner B.E."/>
            <person name="Liimatainen K."/>
            <person name="Lipzen A."/>
            <person name="Lukacs Z."/>
            <person name="Mihaltcheva S."/>
            <person name="Morgado L.N."/>
            <person name="Niskanen T."/>
            <person name="Noordeloos M.E."/>
            <person name="Ohm R.A."/>
            <person name="Ortiz-Santana B."/>
            <person name="Ovrebo C."/>
            <person name="Racz N."/>
            <person name="Riley R."/>
            <person name="Savchenko A."/>
            <person name="Shiryaev A."/>
            <person name="Soop K."/>
            <person name="Spirin V."/>
            <person name="Szebenyi C."/>
            <person name="Tomsovsky M."/>
            <person name="Tulloss R.E."/>
            <person name="Uehling J."/>
            <person name="Grigoriev I.V."/>
            <person name="Vagvolgyi C."/>
            <person name="Papp T."/>
            <person name="Martin F.M."/>
            <person name="Miettinen O."/>
            <person name="Hibbett D.S."/>
            <person name="Nagy L.G."/>
        </authorList>
    </citation>
    <scope>NUCLEOTIDE SEQUENCE [LARGE SCALE GENOMIC DNA]</scope>
    <source>
        <strain evidence="1 2">CBS 962.96</strain>
    </source>
</reference>
<name>A0A4S8KKX5_DENBC</name>
<gene>
    <name evidence="1" type="ORF">K435DRAFT_903032</name>
</gene>
<sequence>MDALGAFANLIQCFLEPLSVVMGVVSGVWEESRAEVEVMFGTAFWDTGSDFSSWDMWDLVRGRNRMFLVNVGIGSAGWEFMTFDEFDMAVVASICLGISFVSDQNTFDRSPVDLWVMALNQDEGLATYFSSYGVDPFRDFVVVLACR</sequence>
<evidence type="ECO:0000313" key="2">
    <source>
        <dbReference type="Proteomes" id="UP000297245"/>
    </source>
</evidence>
<dbReference type="EMBL" id="ML181132">
    <property type="protein sequence ID" value="THU76149.1"/>
    <property type="molecule type" value="Genomic_DNA"/>
</dbReference>
<evidence type="ECO:0000313" key="1">
    <source>
        <dbReference type="EMBL" id="THU76149.1"/>
    </source>
</evidence>
<dbReference type="AlphaFoldDB" id="A0A4S8KKX5"/>
<accession>A0A4S8KKX5</accession>
<protein>
    <submittedName>
        <fullName evidence="1">Uncharacterized protein</fullName>
    </submittedName>
</protein>
<organism evidence="1 2">
    <name type="scientific">Dendrothele bispora (strain CBS 962.96)</name>
    <dbReference type="NCBI Taxonomy" id="1314807"/>
    <lineage>
        <taxon>Eukaryota</taxon>
        <taxon>Fungi</taxon>
        <taxon>Dikarya</taxon>
        <taxon>Basidiomycota</taxon>
        <taxon>Agaricomycotina</taxon>
        <taxon>Agaricomycetes</taxon>
        <taxon>Agaricomycetidae</taxon>
        <taxon>Agaricales</taxon>
        <taxon>Agaricales incertae sedis</taxon>
        <taxon>Dendrothele</taxon>
    </lineage>
</organism>
<proteinExistence type="predicted"/>
<keyword evidence="2" id="KW-1185">Reference proteome</keyword>
<dbReference type="Proteomes" id="UP000297245">
    <property type="component" value="Unassembled WGS sequence"/>
</dbReference>